<evidence type="ECO:0000313" key="1">
    <source>
        <dbReference type="EMBL" id="MFI2323560.1"/>
    </source>
</evidence>
<evidence type="ECO:0000313" key="2">
    <source>
        <dbReference type="Proteomes" id="UP001611450"/>
    </source>
</evidence>
<accession>A0ABW7WL34</accession>
<sequence>MRISRDIRDLWAAHYRDCGIEPTDLDLERARFVLTAHSGHGGGCLQYLAAMAYSLGSEE</sequence>
<dbReference type="RefSeq" id="WP_396948098.1">
    <property type="nucleotide sequence ID" value="NZ_JBIRXV010000005.1"/>
</dbReference>
<reference evidence="1 2" key="1">
    <citation type="submission" date="2024-10" db="EMBL/GenBank/DDBJ databases">
        <title>The Natural Products Discovery Center: Release of the First 8490 Sequenced Strains for Exploring Actinobacteria Biosynthetic Diversity.</title>
        <authorList>
            <person name="Kalkreuter E."/>
            <person name="Kautsar S.A."/>
            <person name="Yang D."/>
            <person name="Bader C.D."/>
            <person name="Teijaro C.N."/>
            <person name="Fluegel L."/>
            <person name="Davis C.M."/>
            <person name="Simpson J.R."/>
            <person name="Lauterbach L."/>
            <person name="Steele A.D."/>
            <person name="Gui C."/>
            <person name="Meng S."/>
            <person name="Li G."/>
            <person name="Viehrig K."/>
            <person name="Ye F."/>
            <person name="Su P."/>
            <person name="Kiefer A.F."/>
            <person name="Nichols A."/>
            <person name="Cepeda A.J."/>
            <person name="Yan W."/>
            <person name="Fan B."/>
            <person name="Jiang Y."/>
            <person name="Adhikari A."/>
            <person name="Zheng C.-J."/>
            <person name="Schuster L."/>
            <person name="Cowan T.M."/>
            <person name="Smanski M.J."/>
            <person name="Chevrette M.G."/>
            <person name="De Carvalho L.P.S."/>
            <person name="Shen B."/>
        </authorList>
    </citation>
    <scope>NUCLEOTIDE SEQUENCE [LARGE SCALE GENOMIC DNA]</scope>
    <source>
        <strain evidence="1 2">NPDC019626</strain>
    </source>
</reference>
<dbReference type="Proteomes" id="UP001611450">
    <property type="component" value="Unassembled WGS sequence"/>
</dbReference>
<dbReference type="EMBL" id="JBIRXV010000005">
    <property type="protein sequence ID" value="MFI2323560.1"/>
    <property type="molecule type" value="Genomic_DNA"/>
</dbReference>
<protein>
    <submittedName>
        <fullName evidence="1">Uncharacterized protein</fullName>
    </submittedName>
</protein>
<organism evidence="1 2">
    <name type="scientific">Nocardia beijingensis</name>
    <dbReference type="NCBI Taxonomy" id="95162"/>
    <lineage>
        <taxon>Bacteria</taxon>
        <taxon>Bacillati</taxon>
        <taxon>Actinomycetota</taxon>
        <taxon>Actinomycetes</taxon>
        <taxon>Mycobacteriales</taxon>
        <taxon>Nocardiaceae</taxon>
        <taxon>Nocardia</taxon>
    </lineage>
</organism>
<keyword evidence="2" id="KW-1185">Reference proteome</keyword>
<gene>
    <name evidence="1" type="ORF">ACH47G_24025</name>
</gene>
<name>A0ABW7WL34_9NOCA</name>
<comment type="caution">
    <text evidence="1">The sequence shown here is derived from an EMBL/GenBank/DDBJ whole genome shotgun (WGS) entry which is preliminary data.</text>
</comment>
<proteinExistence type="predicted"/>